<dbReference type="InterPro" id="IPR036322">
    <property type="entry name" value="WD40_repeat_dom_sf"/>
</dbReference>
<reference evidence="2 3" key="1">
    <citation type="submission" date="2019-06" db="EMBL/GenBank/DDBJ databases">
        <title>Draft genome sequence of the filamentous fungus Phialemoniopsis curvata isolated from diesel fuel.</title>
        <authorList>
            <person name="Varaljay V.A."/>
            <person name="Lyon W.J."/>
            <person name="Crouch A.L."/>
            <person name="Drake C.E."/>
            <person name="Hollomon J.M."/>
            <person name="Nadeau L.J."/>
            <person name="Nunn H.S."/>
            <person name="Stevenson B.S."/>
            <person name="Bojanowski C.L."/>
            <person name="Crookes-Goodson W.J."/>
        </authorList>
    </citation>
    <scope>NUCLEOTIDE SEQUENCE [LARGE SCALE GENOMIC DNA]</scope>
    <source>
        <strain evidence="2 3">D216</strain>
    </source>
</reference>
<feature type="region of interest" description="Disordered" evidence="1">
    <location>
        <begin position="1"/>
        <end position="23"/>
    </location>
</feature>
<dbReference type="InterPro" id="IPR015943">
    <property type="entry name" value="WD40/YVTN_repeat-like_dom_sf"/>
</dbReference>
<sequence length="449" mass="48157">MTSDEIPTPAKKKPDIKLVASTSSRDARADTDLPLNNDFAYLKSAQWSDPSPLSCLMCLLLTKLFRTADGTTLITSSSDLIISSYVLPEDLLAPKDEPLHLDPQGKLALPEPSNTIAPAPYFSLGTPYTQTVLVGSRDIPIQLYHALPDPTQPEGSAFPQPIVASYPLIKPQTEEYLAPLSMLWPAPGTHFLTGTANLISYFDITRTGEGPVLRIPTIPSTRHILKGGGVGMRGTVSALSAQTPDGNGGSLVAAGTWTRWVGLYDFAKAGECVATWGVERSVDETATDKSAPIGGTGIMQTIWSPCGRYLVVNERRSTGMLVYDVRVTGKMLGWLAGRDAESTQRLTCDVYPGSGDGGGFEVWAGTRDGTAKVWEGVGSREGAHEPSWDWKAYDSATGSTAMHPSGSVVATCSGSWTYLDEDDRPYKRIMGTSELNVWSIGLPEPDTPA</sequence>
<evidence type="ECO:0000313" key="3">
    <source>
        <dbReference type="Proteomes" id="UP000319257"/>
    </source>
</evidence>
<dbReference type="Gene3D" id="2.130.10.10">
    <property type="entry name" value="YVTN repeat-like/Quinoprotein amine dehydrogenase"/>
    <property type="match status" value="1"/>
</dbReference>
<organism evidence="2 3">
    <name type="scientific">Thyridium curvatum</name>
    <dbReference type="NCBI Taxonomy" id="1093900"/>
    <lineage>
        <taxon>Eukaryota</taxon>
        <taxon>Fungi</taxon>
        <taxon>Dikarya</taxon>
        <taxon>Ascomycota</taxon>
        <taxon>Pezizomycotina</taxon>
        <taxon>Sordariomycetes</taxon>
        <taxon>Sordariomycetidae</taxon>
        <taxon>Thyridiales</taxon>
        <taxon>Thyridiaceae</taxon>
        <taxon>Thyridium</taxon>
    </lineage>
</organism>
<dbReference type="PANTHER" id="PTHR13211:SF0">
    <property type="entry name" value="TELOMERASE CAJAL BODY PROTEIN 1"/>
    <property type="match status" value="1"/>
</dbReference>
<name>A0A507B315_9PEZI</name>
<dbReference type="SUPFAM" id="SSF50978">
    <property type="entry name" value="WD40 repeat-like"/>
    <property type="match status" value="1"/>
</dbReference>
<evidence type="ECO:0000256" key="1">
    <source>
        <dbReference type="SAM" id="MobiDB-lite"/>
    </source>
</evidence>
<evidence type="ECO:0000313" key="2">
    <source>
        <dbReference type="EMBL" id="TPX14137.1"/>
    </source>
</evidence>
<dbReference type="EMBL" id="SKBQ01000002">
    <property type="protein sequence ID" value="TPX14137.1"/>
    <property type="molecule type" value="Genomic_DNA"/>
</dbReference>
<dbReference type="InParanoid" id="A0A507B315"/>
<gene>
    <name evidence="2" type="ORF">E0L32_000531</name>
</gene>
<dbReference type="InterPro" id="IPR051150">
    <property type="entry name" value="SWT21/TCAB1_mRNA_Telomere"/>
</dbReference>
<comment type="caution">
    <text evidence="2">The sequence shown here is derived from an EMBL/GenBank/DDBJ whole genome shotgun (WGS) entry which is preliminary data.</text>
</comment>
<dbReference type="STRING" id="1093900.A0A507B315"/>
<dbReference type="AlphaFoldDB" id="A0A507B315"/>
<accession>A0A507B315</accession>
<proteinExistence type="predicted"/>
<dbReference type="RefSeq" id="XP_030995848.1">
    <property type="nucleotide sequence ID" value="XM_031139825.1"/>
</dbReference>
<protein>
    <submittedName>
        <fullName evidence="2">Uncharacterized protein</fullName>
    </submittedName>
</protein>
<dbReference type="OrthoDB" id="239865at2759"/>
<dbReference type="PANTHER" id="PTHR13211">
    <property type="entry name" value="TELOMERASE CAJAL BODY PROTEIN 1"/>
    <property type="match status" value="1"/>
</dbReference>
<dbReference type="Proteomes" id="UP000319257">
    <property type="component" value="Unassembled WGS sequence"/>
</dbReference>
<keyword evidence="3" id="KW-1185">Reference proteome</keyword>
<dbReference type="GeneID" id="41967978"/>